<feature type="compositionally biased region" description="Low complexity" evidence="1">
    <location>
        <begin position="117"/>
        <end position="134"/>
    </location>
</feature>
<sequence>MAWIGGLVSVKKFFLLFVLLQLIAFSIAGNTGKSTPANSMSYSKGYNMGSKGYGSGAMNYNAGYKGYTKGSQWYNKGSPKDYNYGYYDDEDIGMRFGVEGSGGYKRKPSKSKKNKKTSTTTTITSGSSGSSGSSNPAASLINTLVSAFQSALGG</sequence>
<dbReference type="EMBL" id="GITU01004344">
    <property type="protein sequence ID" value="MBC1173047.1"/>
    <property type="molecule type" value="Transcribed_RNA"/>
</dbReference>
<evidence type="ECO:0000313" key="4">
    <source>
        <dbReference type="EnsemblMetazoa" id="LLOJ009817-PA"/>
    </source>
</evidence>
<dbReference type="Proteomes" id="UP000092461">
    <property type="component" value="Unassembled WGS sequence"/>
</dbReference>
<name>A0A1B0GL50_LUTLO</name>
<feature type="chain" id="PRO_5044555677" evidence="2">
    <location>
        <begin position="29"/>
        <end position="154"/>
    </location>
</feature>
<feature type="region of interest" description="Disordered" evidence="1">
    <location>
        <begin position="100"/>
        <end position="136"/>
    </location>
</feature>
<reference evidence="4" key="3">
    <citation type="submission" date="2020-05" db="UniProtKB">
        <authorList>
            <consortium name="EnsemblMetazoa"/>
        </authorList>
    </citation>
    <scope>IDENTIFICATION</scope>
    <source>
        <strain evidence="4">Jacobina</strain>
    </source>
</reference>
<feature type="compositionally biased region" description="Basic residues" evidence="1">
    <location>
        <begin position="104"/>
        <end position="116"/>
    </location>
</feature>
<dbReference type="AlphaFoldDB" id="A0A1B0GL50"/>
<evidence type="ECO:0000313" key="3">
    <source>
        <dbReference type="EMBL" id="MBC1173047.1"/>
    </source>
</evidence>
<reference evidence="3" key="2">
    <citation type="journal article" date="2020" name="BMC">
        <title>Leishmania infection induces a limited differential gene expression in the sand fly midgut.</title>
        <authorList>
            <person name="Coutinho-Abreu I.V."/>
            <person name="Serafim T.D."/>
            <person name="Meneses C."/>
            <person name="Kamhawi S."/>
            <person name="Oliveira F."/>
            <person name="Valenzuela J.G."/>
        </authorList>
    </citation>
    <scope>NUCLEOTIDE SEQUENCE</scope>
    <source>
        <strain evidence="3">Jacobina</strain>
        <tissue evidence="3">Midgut</tissue>
    </source>
</reference>
<feature type="signal peptide" evidence="2">
    <location>
        <begin position="1"/>
        <end position="28"/>
    </location>
</feature>
<dbReference type="VEuPathDB" id="VectorBase:LLOJ009817"/>
<reference evidence="5" key="1">
    <citation type="submission" date="2012-05" db="EMBL/GenBank/DDBJ databases">
        <title>Whole Genome Assembly of Lutzomyia longipalpis.</title>
        <authorList>
            <person name="Richards S."/>
            <person name="Qu C."/>
            <person name="Dillon R."/>
            <person name="Worley K."/>
            <person name="Scherer S."/>
            <person name="Batterton M."/>
            <person name="Taylor A."/>
            <person name="Hawes A."/>
            <person name="Hernandez B."/>
            <person name="Kovar C."/>
            <person name="Mandapat C."/>
            <person name="Pham C."/>
            <person name="Qu C."/>
            <person name="Jing C."/>
            <person name="Bess C."/>
            <person name="Bandaranaike D."/>
            <person name="Ngo D."/>
            <person name="Ongeri F."/>
            <person name="Arias F."/>
            <person name="Lara F."/>
            <person name="Weissenberger G."/>
            <person name="Kamau G."/>
            <person name="Han H."/>
            <person name="Shen H."/>
            <person name="Dinh H."/>
            <person name="Khalil I."/>
            <person name="Jones J."/>
            <person name="Shafer J."/>
            <person name="Jayaseelan J."/>
            <person name="Quiroz J."/>
            <person name="Blankenburg K."/>
            <person name="Nguyen L."/>
            <person name="Jackson L."/>
            <person name="Francisco L."/>
            <person name="Tang L.-Y."/>
            <person name="Pu L.-L."/>
            <person name="Perales L."/>
            <person name="Lorensuhewa L."/>
            <person name="Munidasa M."/>
            <person name="Coyle M."/>
            <person name="Taylor M."/>
            <person name="Puazo M."/>
            <person name="Firestine M."/>
            <person name="Scheel M."/>
            <person name="Javaid M."/>
            <person name="Wang M."/>
            <person name="Li M."/>
            <person name="Tabassum N."/>
            <person name="Saada N."/>
            <person name="Osuji N."/>
            <person name="Aqrawi P."/>
            <person name="Fu Q."/>
            <person name="Thornton R."/>
            <person name="Raj R."/>
            <person name="Goodspeed R."/>
            <person name="Mata R."/>
            <person name="Najjar R."/>
            <person name="Gubbala S."/>
            <person name="Lee S."/>
            <person name="Denson S."/>
            <person name="Patil S."/>
            <person name="Macmil S."/>
            <person name="Qi S."/>
            <person name="Matskevitch T."/>
            <person name="Palculict T."/>
            <person name="Mathew T."/>
            <person name="Vee V."/>
            <person name="Velamala V."/>
            <person name="Korchina V."/>
            <person name="Cai W."/>
            <person name="Liu W."/>
            <person name="Dai W."/>
            <person name="Zou X."/>
            <person name="Zhu Y."/>
            <person name="Zhang Y."/>
            <person name="Wu Y.-Q."/>
            <person name="Xin Y."/>
            <person name="Nazarath L."/>
            <person name="Kovar C."/>
            <person name="Han Y."/>
            <person name="Muzny D."/>
            <person name="Gibbs R."/>
        </authorList>
    </citation>
    <scope>NUCLEOTIDE SEQUENCE [LARGE SCALE GENOMIC DNA]</scope>
    <source>
        <strain evidence="5">Jacobina</strain>
    </source>
</reference>
<evidence type="ECO:0000256" key="2">
    <source>
        <dbReference type="SAM" id="SignalP"/>
    </source>
</evidence>
<dbReference type="EMBL" id="AJWK01034195">
    <property type="status" value="NOT_ANNOTATED_CDS"/>
    <property type="molecule type" value="Genomic_DNA"/>
</dbReference>
<evidence type="ECO:0000256" key="1">
    <source>
        <dbReference type="SAM" id="MobiDB-lite"/>
    </source>
</evidence>
<protein>
    <submittedName>
        <fullName evidence="3">Putative secreted protein</fullName>
    </submittedName>
</protein>
<keyword evidence="5" id="KW-1185">Reference proteome</keyword>
<keyword evidence="2" id="KW-0732">Signal</keyword>
<evidence type="ECO:0000313" key="5">
    <source>
        <dbReference type="Proteomes" id="UP000092461"/>
    </source>
</evidence>
<accession>A0A1B0GL50</accession>
<organism evidence="4 5">
    <name type="scientific">Lutzomyia longipalpis</name>
    <name type="common">Sand fly</name>
    <dbReference type="NCBI Taxonomy" id="7200"/>
    <lineage>
        <taxon>Eukaryota</taxon>
        <taxon>Metazoa</taxon>
        <taxon>Ecdysozoa</taxon>
        <taxon>Arthropoda</taxon>
        <taxon>Hexapoda</taxon>
        <taxon>Insecta</taxon>
        <taxon>Pterygota</taxon>
        <taxon>Neoptera</taxon>
        <taxon>Endopterygota</taxon>
        <taxon>Diptera</taxon>
        <taxon>Nematocera</taxon>
        <taxon>Psychodoidea</taxon>
        <taxon>Psychodidae</taxon>
        <taxon>Lutzomyia</taxon>
        <taxon>Lutzomyia</taxon>
    </lineage>
</organism>
<proteinExistence type="predicted"/>
<dbReference type="EnsemblMetazoa" id="LLOJ009817-RA">
    <property type="protein sequence ID" value="LLOJ009817-PA"/>
    <property type="gene ID" value="LLOJ009817"/>
</dbReference>